<evidence type="ECO:0000313" key="1">
    <source>
        <dbReference type="EMBL" id="KER02288.1"/>
    </source>
</evidence>
<dbReference type="AlphaFoldDB" id="A0A081RUD5"/>
<dbReference type="Proteomes" id="UP000028002">
    <property type="component" value="Unassembled WGS sequence"/>
</dbReference>
<dbReference type="RefSeq" id="WP_036840277.1">
    <property type="nucleotide sequence ID" value="NZ_CAWLUD010000052.1"/>
</dbReference>
<comment type="caution">
    <text evidence="1">The sequence shown here is derived from an EMBL/GenBank/DDBJ whole genome shotgun (WGS) entry which is preliminary data.</text>
</comment>
<gene>
    <name evidence="1" type="ORF">MEG1DRAFT_03106</name>
</gene>
<dbReference type="PATRIC" id="fig|1393735.3.peg.3160"/>
<evidence type="ECO:0000313" key="2">
    <source>
        <dbReference type="Proteomes" id="UP000028002"/>
    </source>
</evidence>
<accession>A0A081RUD5</accession>
<protein>
    <submittedName>
        <fullName evidence="1">Uncharacterized protein</fullName>
    </submittedName>
</protein>
<organism evidence="1 2">
    <name type="scientific">Photorhabdus temperata subsp. temperata Meg1</name>
    <dbReference type="NCBI Taxonomy" id="1393735"/>
    <lineage>
        <taxon>Bacteria</taxon>
        <taxon>Pseudomonadati</taxon>
        <taxon>Pseudomonadota</taxon>
        <taxon>Gammaproteobacteria</taxon>
        <taxon>Enterobacterales</taxon>
        <taxon>Morganellaceae</taxon>
        <taxon>Photorhabdus</taxon>
    </lineage>
</organism>
<proteinExistence type="predicted"/>
<reference evidence="1 2" key="1">
    <citation type="submission" date="2014-03" db="EMBL/GenBank/DDBJ databases">
        <title>Draft Genome of Photorhabdus temperata Meg1.</title>
        <authorList>
            <person name="Hurst S.G.IV."/>
            <person name="Morris K."/>
            <person name="Thomas K."/>
            <person name="Tisa L.S."/>
        </authorList>
    </citation>
    <scope>NUCLEOTIDE SEQUENCE [LARGE SCALE GENOMIC DNA]</scope>
    <source>
        <strain evidence="1 2">Meg1</strain>
    </source>
</reference>
<sequence length="117" mass="13878">MNKREINIYLSKLISNPKYSIKMYENPNKFMDKYHMTLESREVLIDFFKKNGGRFVNSSILQKIKKMDGLKGALPNVYKYLGEEKFEFEFEKYLNSLTFNSEVKKILLLNLKSFVVS</sequence>
<dbReference type="EMBL" id="JGVH01000052">
    <property type="protein sequence ID" value="KER02288.1"/>
    <property type="molecule type" value="Genomic_DNA"/>
</dbReference>
<name>A0A081RUD5_PHOTE</name>